<dbReference type="GO" id="GO:0035091">
    <property type="term" value="F:phosphatidylinositol binding"/>
    <property type="evidence" value="ECO:0007669"/>
    <property type="project" value="InterPro"/>
</dbReference>
<dbReference type="Proteomes" id="UP001295684">
    <property type="component" value="Unassembled WGS sequence"/>
</dbReference>
<keyword evidence="1" id="KW-0175">Coiled coil</keyword>
<sequence length="1224" mass="143118">MSQIGAVLDICKFSGPDHSQMEVDKDLESLFESVQQDVEELQPLGIISFISDSRDQNCVLIRNLFEEVMFDIEPSESAVQIFTSPVDVEDSNGVNIKAFIISCVVNDEESDLNNTIIAFLTMISSYMVLNFRENTTQSLKQQLVNISDLVFSLQENAGFESEQGLVETLPNLLVINQDENQANSWDTFQTSVQALLAPEGSEKIDHLELIAEKDILHCSDLDSITPFSEDVQNIRTKLCSSTRPIRLGGYCVNWRMLFVEIEIICQALNSSSIPNFHDMFLDLINKEVNANIEEAKHVFQIEFSDNLIEGMEETQIDKLYQTTAGMVMKHFRANLDPYLNVGEEIDQLFNDFMGTYNQAKANARKFQDNLDYSQSCDGSQTFESLSEEQKGESKPEEDEFNVNLLNSELDQPGVRTNRSDQRSSSMNIEKSFHSSSNFDVFATVEKLKQELADKDTKMKELELKALTSPRALPSISSPLLSPGNKETKILRQKITELENDLNKKVELFRGEIKYWEDKASNEKISVSQIKDELHREKENTQRLLQEKERKHKTYRIETQNKLDEAREKCSDLEYQLVRKTREVEKEVILRSNNEKESTEQLKKKNELILELEDNNRKIKAQLEIYKTSSLDKLSQDQAKNELSDRVLELESELKKCKRESEQKLSNVSKERALIEQKVKFLVQEKEEALNKLKNRNISEEKIINMIENRYKNEQEEIKKEFTEAMEAKNKEIEQIRENFDELKEHLEEEVHKNHTNSEEVVQEYTSRVEQYEKEIESKELKLRELTNQLSSTKTALEQENAKIRKDSESMIQALQSKLHQLEAELANVGKMRKTDAFRQNNETEEKIKQIKDVYENEKKKFQNTLKSIRKENEDEIKSIQEEYEDKISQSSAQHEEEIGFLQRQNHQIRDEWKKAVEQLESQLKASSSEKKKLQEKVDELVKESTKKEKEITTLECQNQSLESHIRERDEIIEIYNQNQAEQEESLEQKREQEVQLRDLSTQKDLLEEKVKDLEQNLFEITEENQERVNDLKTKVKNLKLQMIRDNKRDRDTENRHNFGYISPEDKIGDFIFIRIRSIKTITPLSANTERNEILRKFMEYDSYEIEVVDDSNESQYEIHRTAHEILGLFKRLKQSFEGSTKLSTDYKFPDNLKEVLFDKKYCQNDMRKVSLQHYINDVCKQDPFKKSQELAAFLEIARFKTSKQYEDVLREVTNLELDSESDLD</sequence>
<dbReference type="AlphaFoldDB" id="A0AAD1UGP3"/>
<gene>
    <name evidence="3" type="ORF">ECRASSUSDP1_LOCUS6263</name>
</gene>
<reference evidence="3" key="1">
    <citation type="submission" date="2023-07" db="EMBL/GenBank/DDBJ databases">
        <authorList>
            <consortium name="AG Swart"/>
            <person name="Singh M."/>
            <person name="Singh A."/>
            <person name="Seah K."/>
            <person name="Emmerich C."/>
        </authorList>
    </citation>
    <scope>NUCLEOTIDE SEQUENCE</scope>
    <source>
        <strain evidence="3">DP1</strain>
    </source>
</reference>
<dbReference type="EMBL" id="CAMPGE010006069">
    <property type="protein sequence ID" value="CAI2364913.1"/>
    <property type="molecule type" value="Genomic_DNA"/>
</dbReference>
<organism evidence="3 4">
    <name type="scientific">Euplotes crassus</name>
    <dbReference type="NCBI Taxonomy" id="5936"/>
    <lineage>
        <taxon>Eukaryota</taxon>
        <taxon>Sar</taxon>
        <taxon>Alveolata</taxon>
        <taxon>Ciliophora</taxon>
        <taxon>Intramacronucleata</taxon>
        <taxon>Spirotrichea</taxon>
        <taxon>Hypotrichia</taxon>
        <taxon>Euplotida</taxon>
        <taxon>Euplotidae</taxon>
        <taxon>Moneuplotes</taxon>
    </lineage>
</organism>
<name>A0AAD1UGP3_EUPCR</name>
<feature type="coiled-coil region" evidence="1">
    <location>
        <begin position="526"/>
        <end position="1048"/>
    </location>
</feature>
<accession>A0AAD1UGP3</accession>
<feature type="region of interest" description="Disordered" evidence="2">
    <location>
        <begin position="378"/>
        <end position="429"/>
    </location>
</feature>
<dbReference type="InterPro" id="IPR036871">
    <property type="entry name" value="PX_dom_sf"/>
</dbReference>
<dbReference type="Gene3D" id="3.30.1520.10">
    <property type="entry name" value="Phox-like domain"/>
    <property type="match status" value="1"/>
</dbReference>
<evidence type="ECO:0000313" key="4">
    <source>
        <dbReference type="Proteomes" id="UP001295684"/>
    </source>
</evidence>
<protein>
    <submittedName>
        <fullName evidence="3">Uncharacterized protein</fullName>
    </submittedName>
</protein>
<comment type="caution">
    <text evidence="3">The sequence shown here is derived from an EMBL/GenBank/DDBJ whole genome shotgun (WGS) entry which is preliminary data.</text>
</comment>
<evidence type="ECO:0000256" key="1">
    <source>
        <dbReference type="SAM" id="Coils"/>
    </source>
</evidence>
<evidence type="ECO:0000256" key="2">
    <source>
        <dbReference type="SAM" id="MobiDB-lite"/>
    </source>
</evidence>
<keyword evidence="4" id="KW-1185">Reference proteome</keyword>
<proteinExistence type="predicted"/>
<dbReference type="SUPFAM" id="SSF64268">
    <property type="entry name" value="PX domain"/>
    <property type="match status" value="1"/>
</dbReference>
<evidence type="ECO:0000313" key="3">
    <source>
        <dbReference type="EMBL" id="CAI2364913.1"/>
    </source>
</evidence>